<evidence type="ECO:0000313" key="4">
    <source>
        <dbReference type="EMBL" id="WPX96226.1"/>
    </source>
</evidence>
<keyword evidence="5" id="KW-1185">Reference proteome</keyword>
<dbReference type="InterPro" id="IPR001638">
    <property type="entry name" value="Solute-binding_3/MltF_N"/>
</dbReference>
<dbReference type="InterPro" id="IPR001320">
    <property type="entry name" value="Iontro_rcpt_C"/>
</dbReference>
<accession>A0ABZ0ULT9</accession>
<protein>
    <submittedName>
        <fullName evidence="4">Amino acid ABC transporter substrate-binding protein</fullName>
    </submittedName>
</protein>
<feature type="domain" description="Ionotropic glutamate receptor C-terminal" evidence="3">
    <location>
        <begin position="9"/>
        <end position="236"/>
    </location>
</feature>
<dbReference type="SMART" id="SM00062">
    <property type="entry name" value="PBPb"/>
    <property type="match status" value="1"/>
</dbReference>
<dbReference type="Proteomes" id="UP001327219">
    <property type="component" value="Chromosome"/>
</dbReference>
<dbReference type="Gene3D" id="3.40.190.10">
    <property type="entry name" value="Periplasmic binding protein-like II"/>
    <property type="match status" value="2"/>
</dbReference>
<evidence type="ECO:0000259" key="3">
    <source>
        <dbReference type="SMART" id="SM00079"/>
    </source>
</evidence>
<evidence type="ECO:0000259" key="2">
    <source>
        <dbReference type="SMART" id="SM00062"/>
    </source>
</evidence>
<dbReference type="EMBL" id="CP110820">
    <property type="protein sequence ID" value="WPX96226.1"/>
    <property type="molecule type" value="Genomic_DNA"/>
</dbReference>
<proteinExistence type="predicted"/>
<organism evidence="4 5">
    <name type="scientific">Candidatus Bandiella euplotis</name>
    <dbReference type="NCBI Taxonomy" id="1664265"/>
    <lineage>
        <taxon>Bacteria</taxon>
        <taxon>Pseudomonadati</taxon>
        <taxon>Pseudomonadota</taxon>
        <taxon>Alphaproteobacteria</taxon>
        <taxon>Rickettsiales</taxon>
        <taxon>Candidatus Midichloriaceae</taxon>
        <taxon>Candidatus Bandiella</taxon>
    </lineage>
</organism>
<name>A0ABZ0ULT9_9RICK</name>
<dbReference type="SUPFAM" id="SSF53850">
    <property type="entry name" value="Periplasmic binding protein-like II"/>
    <property type="match status" value="1"/>
</dbReference>
<dbReference type="PANTHER" id="PTHR35936">
    <property type="entry name" value="MEMBRANE-BOUND LYTIC MUREIN TRANSGLYCOSYLASE F"/>
    <property type="match status" value="1"/>
</dbReference>
<evidence type="ECO:0000256" key="1">
    <source>
        <dbReference type="ARBA" id="ARBA00022729"/>
    </source>
</evidence>
<dbReference type="CDD" id="cd13530">
    <property type="entry name" value="PBP2_peptides_like"/>
    <property type="match status" value="1"/>
</dbReference>
<dbReference type="RefSeq" id="WP_323733103.1">
    <property type="nucleotide sequence ID" value="NZ_CP110820.1"/>
</dbReference>
<sequence length="237" mass="26457">MLKNEARPVITVGISPDYPPFAFVKGSRTMGLDIELIRTILNNMDYNTKIEEMEFSALIPALNSNKVDVILSGLSETPERAEHVKFSNPYYTSSSFSVIVSKKSTISEINELPQNAKIGVQTGSVMEQFINKFDEANKSSFEIMSDSSNAILIEKVKSGEIDGMIVEDVSAPGFTKDIDELKYFDIKNGVAGLSERKYSIGFRKDSQLVDGVNEELENLKNSGDFKKLLKGWKLKYE</sequence>
<feature type="domain" description="Solute-binding protein family 3/N-terminal" evidence="2">
    <location>
        <begin position="9"/>
        <end position="237"/>
    </location>
</feature>
<reference evidence="4 5" key="1">
    <citation type="submission" date="2022-11" db="EMBL/GenBank/DDBJ databases">
        <title>Host association and intracellularity evolved multiple times independently in the Rickettsiales.</title>
        <authorList>
            <person name="Castelli M."/>
            <person name="Nardi T."/>
            <person name="Gammuto L."/>
            <person name="Bellinzona G."/>
            <person name="Sabaneyeva E."/>
            <person name="Potekhin A."/>
            <person name="Serra V."/>
            <person name="Petroni G."/>
            <person name="Sassera D."/>
        </authorList>
    </citation>
    <scope>NUCLEOTIDE SEQUENCE [LARGE SCALE GENOMIC DNA]</scope>
    <source>
        <strain evidence="4 5">NDG2</strain>
    </source>
</reference>
<keyword evidence="1" id="KW-0732">Signal</keyword>
<gene>
    <name evidence="4" type="ORF">Bandiella_00335</name>
</gene>
<dbReference type="PANTHER" id="PTHR35936:SF17">
    <property type="entry name" value="ARGININE-BINDING EXTRACELLULAR PROTEIN ARTP"/>
    <property type="match status" value="1"/>
</dbReference>
<dbReference type="Pfam" id="PF00497">
    <property type="entry name" value="SBP_bac_3"/>
    <property type="match status" value="1"/>
</dbReference>
<dbReference type="SMART" id="SM00079">
    <property type="entry name" value="PBPe"/>
    <property type="match status" value="1"/>
</dbReference>
<evidence type="ECO:0000313" key="5">
    <source>
        <dbReference type="Proteomes" id="UP001327219"/>
    </source>
</evidence>